<comment type="similarity">
    <text evidence="3 8">Belongs to the CGR1 family.</text>
</comment>
<evidence type="ECO:0000256" key="7">
    <source>
        <dbReference type="ARBA" id="ARBA00023242"/>
    </source>
</evidence>
<proteinExistence type="inferred from homology"/>
<keyword evidence="6" id="KW-0175">Coiled coil</keyword>
<evidence type="ECO:0000256" key="8">
    <source>
        <dbReference type="RuleBase" id="RU363084"/>
    </source>
</evidence>
<dbReference type="EMBL" id="MU157858">
    <property type="protein sequence ID" value="KAF9527826.1"/>
    <property type="molecule type" value="Genomic_DNA"/>
</dbReference>
<keyword evidence="5 8" id="KW-0698">rRNA processing</keyword>
<evidence type="ECO:0000256" key="1">
    <source>
        <dbReference type="ARBA" id="ARBA00004090"/>
    </source>
</evidence>
<comment type="function">
    <text evidence="1 8">Involved in nucleolar integrity and required for processing of the pre-rRNA for the 60S ribosome subunit.</text>
</comment>
<keyword evidence="7 8" id="KW-0539">Nucleus</keyword>
<evidence type="ECO:0000313" key="11">
    <source>
        <dbReference type="Proteomes" id="UP000807306"/>
    </source>
</evidence>
<keyword evidence="4 8" id="KW-0690">Ribosome biogenesis</keyword>
<feature type="compositionally biased region" description="Basic residues" evidence="9">
    <location>
        <begin position="107"/>
        <end position="127"/>
    </location>
</feature>
<comment type="subcellular location">
    <subcellularLocation>
        <location evidence="2 8">Nucleus</location>
        <location evidence="2 8">Nucleolus</location>
    </subcellularLocation>
</comment>
<name>A0A9P6EEW7_9AGAR</name>
<keyword evidence="11" id="KW-1185">Reference proteome</keyword>
<feature type="compositionally biased region" description="Low complexity" evidence="9">
    <location>
        <begin position="1"/>
        <end position="30"/>
    </location>
</feature>
<feature type="compositionally biased region" description="Polar residues" evidence="9">
    <location>
        <begin position="31"/>
        <end position="41"/>
    </location>
</feature>
<evidence type="ECO:0000256" key="4">
    <source>
        <dbReference type="ARBA" id="ARBA00022517"/>
    </source>
</evidence>
<evidence type="ECO:0000313" key="10">
    <source>
        <dbReference type="EMBL" id="KAF9527826.1"/>
    </source>
</evidence>
<gene>
    <name evidence="10" type="ORF">CPB83DRAFT_855682</name>
</gene>
<dbReference type="Pfam" id="PF03879">
    <property type="entry name" value="Cgr1"/>
    <property type="match status" value="1"/>
</dbReference>
<dbReference type="GO" id="GO:0005730">
    <property type="term" value="C:nucleolus"/>
    <property type="evidence" value="ECO:0007669"/>
    <property type="project" value="UniProtKB-SubCell"/>
</dbReference>
<organism evidence="10 11">
    <name type="scientific">Crepidotus variabilis</name>
    <dbReference type="NCBI Taxonomy" id="179855"/>
    <lineage>
        <taxon>Eukaryota</taxon>
        <taxon>Fungi</taxon>
        <taxon>Dikarya</taxon>
        <taxon>Basidiomycota</taxon>
        <taxon>Agaricomycotina</taxon>
        <taxon>Agaricomycetes</taxon>
        <taxon>Agaricomycetidae</taxon>
        <taxon>Agaricales</taxon>
        <taxon>Agaricineae</taxon>
        <taxon>Crepidotaceae</taxon>
        <taxon>Crepidotus</taxon>
    </lineage>
</organism>
<sequence length="127" mass="14710">MFSSSSTTTMSEQPVVSLSSSSNGRVSGKSWKTQKTATVRSHLQPGLKTTKWDDRMEKEKKARAIKMLQAELKDEKEAEMKRRREVTKERKQAAEERRRLEEDKAKMGARKAARLRRKMGRTKKINQ</sequence>
<reference evidence="10" key="1">
    <citation type="submission" date="2020-11" db="EMBL/GenBank/DDBJ databases">
        <authorList>
            <consortium name="DOE Joint Genome Institute"/>
            <person name="Ahrendt S."/>
            <person name="Riley R."/>
            <person name="Andreopoulos W."/>
            <person name="Labutti K."/>
            <person name="Pangilinan J."/>
            <person name="Ruiz-Duenas F.J."/>
            <person name="Barrasa J.M."/>
            <person name="Sanchez-Garcia M."/>
            <person name="Camarero S."/>
            <person name="Miyauchi S."/>
            <person name="Serrano A."/>
            <person name="Linde D."/>
            <person name="Babiker R."/>
            <person name="Drula E."/>
            <person name="Ayuso-Fernandez I."/>
            <person name="Pacheco R."/>
            <person name="Padilla G."/>
            <person name="Ferreira P."/>
            <person name="Barriuso J."/>
            <person name="Kellner H."/>
            <person name="Castanera R."/>
            <person name="Alfaro M."/>
            <person name="Ramirez L."/>
            <person name="Pisabarro A.G."/>
            <person name="Kuo A."/>
            <person name="Tritt A."/>
            <person name="Lipzen A."/>
            <person name="He G."/>
            <person name="Yan M."/>
            <person name="Ng V."/>
            <person name="Cullen D."/>
            <person name="Martin F."/>
            <person name="Rosso M.-N."/>
            <person name="Henrissat B."/>
            <person name="Hibbett D."/>
            <person name="Martinez A.T."/>
            <person name="Grigoriev I.V."/>
        </authorList>
    </citation>
    <scope>NUCLEOTIDE SEQUENCE</scope>
    <source>
        <strain evidence="10">CBS 506.95</strain>
    </source>
</reference>
<dbReference type="AlphaFoldDB" id="A0A9P6EEW7"/>
<evidence type="ECO:0000256" key="9">
    <source>
        <dbReference type="SAM" id="MobiDB-lite"/>
    </source>
</evidence>
<dbReference type="InterPro" id="IPR005579">
    <property type="entry name" value="Cgr1-like"/>
</dbReference>
<dbReference type="GO" id="GO:0006364">
    <property type="term" value="P:rRNA processing"/>
    <property type="evidence" value="ECO:0007669"/>
    <property type="project" value="UniProtKB-UniRule"/>
</dbReference>
<evidence type="ECO:0000256" key="2">
    <source>
        <dbReference type="ARBA" id="ARBA00004604"/>
    </source>
</evidence>
<feature type="region of interest" description="Disordered" evidence="9">
    <location>
        <begin position="75"/>
        <end position="127"/>
    </location>
</feature>
<dbReference type="OrthoDB" id="277961at2759"/>
<dbReference type="Proteomes" id="UP000807306">
    <property type="component" value="Unassembled WGS sequence"/>
</dbReference>
<evidence type="ECO:0000256" key="5">
    <source>
        <dbReference type="ARBA" id="ARBA00022552"/>
    </source>
</evidence>
<protein>
    <recommendedName>
        <fullName evidence="8">rRNA-processing protein</fullName>
    </recommendedName>
</protein>
<feature type="region of interest" description="Disordered" evidence="9">
    <location>
        <begin position="1"/>
        <end position="58"/>
    </location>
</feature>
<comment type="caution">
    <text evidence="10">The sequence shown here is derived from an EMBL/GenBank/DDBJ whole genome shotgun (WGS) entry which is preliminary data.</text>
</comment>
<accession>A0A9P6EEW7</accession>
<evidence type="ECO:0000256" key="6">
    <source>
        <dbReference type="ARBA" id="ARBA00023054"/>
    </source>
</evidence>
<feature type="compositionally biased region" description="Basic and acidic residues" evidence="9">
    <location>
        <begin position="75"/>
        <end position="106"/>
    </location>
</feature>
<evidence type="ECO:0000256" key="3">
    <source>
        <dbReference type="ARBA" id="ARBA00007869"/>
    </source>
</evidence>